<dbReference type="EMBL" id="KZ503438">
    <property type="protein sequence ID" value="PKU64084.1"/>
    <property type="molecule type" value="Genomic_DNA"/>
</dbReference>
<dbReference type="Gene3D" id="3.60.10.10">
    <property type="entry name" value="Endonuclease/exonuclease/phosphatase"/>
    <property type="match status" value="1"/>
</dbReference>
<dbReference type="Pfam" id="PF00078">
    <property type="entry name" value="RVT_1"/>
    <property type="match status" value="1"/>
</dbReference>
<dbReference type="Gene3D" id="3.30.70.270">
    <property type="match status" value="1"/>
</dbReference>
<name>A0A2I0VKZ0_9ASPA</name>
<dbReference type="PANTHER" id="PTHR33116:SF86">
    <property type="entry name" value="REVERSE TRANSCRIPTASE DOMAIN-CONTAINING PROTEIN"/>
    <property type="match status" value="1"/>
</dbReference>
<dbReference type="PANTHER" id="PTHR33116">
    <property type="entry name" value="REVERSE TRANSCRIPTASE ZINC-BINDING DOMAIN-CONTAINING PROTEIN-RELATED-RELATED"/>
    <property type="match status" value="1"/>
</dbReference>
<dbReference type="InterPro" id="IPR043502">
    <property type="entry name" value="DNA/RNA_pol_sf"/>
</dbReference>
<dbReference type="InterPro" id="IPR043128">
    <property type="entry name" value="Rev_trsase/Diguanyl_cyclase"/>
</dbReference>
<evidence type="ECO:0000313" key="2">
    <source>
        <dbReference type="EMBL" id="PKU64084.1"/>
    </source>
</evidence>
<dbReference type="SUPFAM" id="SSF56672">
    <property type="entry name" value="DNA/RNA polymerases"/>
    <property type="match status" value="1"/>
</dbReference>
<dbReference type="AlphaFoldDB" id="A0A2I0VKZ0"/>
<dbReference type="InterPro" id="IPR000477">
    <property type="entry name" value="RT_dom"/>
</dbReference>
<dbReference type="PROSITE" id="PS50878">
    <property type="entry name" value="RT_POL"/>
    <property type="match status" value="1"/>
</dbReference>
<evidence type="ECO:0000313" key="3">
    <source>
        <dbReference type="Proteomes" id="UP000233837"/>
    </source>
</evidence>
<dbReference type="CDD" id="cd01650">
    <property type="entry name" value="RT_nLTR_like"/>
    <property type="match status" value="1"/>
</dbReference>
<evidence type="ECO:0000259" key="1">
    <source>
        <dbReference type="PROSITE" id="PS50878"/>
    </source>
</evidence>
<proteinExistence type="predicted"/>
<sequence>MIFTNSLMDLHSVGRKFTWYNQRSDNPIHIKLDRVLVNDSWLKEFPDSFYSLQISSCSDHCPIIVHSGMTNQVRHRFHFKNYWTSIDGFWNILLKAFSELVTGNPFPHLCNSLRSLKASIKSESWSSYNSVSRHMDALQKNQMYLLERLHADPYNTVFNLSLKDVNARIAVFSEMHASWIIQRAKVKWLKQGENDLKFLYGKIRCRRGNSNSVVNLLASASLPSRSEVVSTITQHFWELYNPPHRIIDNLGMFPVGSILTDFVANDLCSFVNDNDIKAVVFMGSSSASPRAIKSFFSKGYMPNGVKHTALAIIPKHKNVVNISDYIPIALCNVGYKITTKVIACRLKPVMPLIIENNLVSFLKSRISTDNILLASDILATANRKGGAHMFCAKLDIKKAFDSVNREFIFARLIQKGFPSTFVNWIKMCISDVKFSIVLNGALEGFFPSTAWLRQGCPLSPYLFFLVMDAFLNILKERGFIGIYADNFNLTHLLYADDVLVFGEASSHNCHKLASILRDFGNSTGLYVNFDKSAIMFPKHQRNQHDICQILSIHNITTKITYLGIPLSFHRLKVEDFLPFMDCINNKMNGWKANLLSFAGRLQYLKFTIQNTISYWIRGSILPKSVCKYFKKVSSRFLFFCDSSQSKKLHMISWDTICRPKHKGGLGVHSINAIQYAYNCSVIHRLYNNDSPLSIWLKRKYSSP</sequence>
<reference evidence="2 3" key="1">
    <citation type="journal article" date="2016" name="Sci. Rep.">
        <title>The Dendrobium catenatum Lindl. genome sequence provides insights into polysaccharide synthase, floral development and adaptive evolution.</title>
        <authorList>
            <person name="Zhang G.Q."/>
            <person name="Xu Q."/>
            <person name="Bian C."/>
            <person name="Tsai W.C."/>
            <person name="Yeh C.M."/>
            <person name="Liu K.W."/>
            <person name="Yoshida K."/>
            <person name="Zhang L.S."/>
            <person name="Chang S.B."/>
            <person name="Chen F."/>
            <person name="Shi Y."/>
            <person name="Su Y.Y."/>
            <person name="Zhang Y.Q."/>
            <person name="Chen L.J."/>
            <person name="Yin Y."/>
            <person name="Lin M."/>
            <person name="Huang H."/>
            <person name="Deng H."/>
            <person name="Wang Z.W."/>
            <person name="Zhu S.L."/>
            <person name="Zhao X."/>
            <person name="Deng C."/>
            <person name="Niu S.C."/>
            <person name="Huang J."/>
            <person name="Wang M."/>
            <person name="Liu G.H."/>
            <person name="Yang H.J."/>
            <person name="Xiao X.J."/>
            <person name="Hsiao Y.Y."/>
            <person name="Wu W.L."/>
            <person name="Chen Y.Y."/>
            <person name="Mitsuda N."/>
            <person name="Ohme-Takagi M."/>
            <person name="Luo Y.B."/>
            <person name="Van de Peer Y."/>
            <person name="Liu Z.J."/>
        </authorList>
    </citation>
    <scope>NUCLEOTIDE SEQUENCE [LARGE SCALE GENOMIC DNA]</scope>
    <source>
        <tissue evidence="2">The whole plant</tissue>
    </source>
</reference>
<protein>
    <submittedName>
        <fullName evidence="2">Ribonuclease H protein</fullName>
    </submittedName>
</protein>
<keyword evidence="3" id="KW-1185">Reference proteome</keyword>
<gene>
    <name evidence="2" type="ORF">MA16_Dca007990</name>
</gene>
<dbReference type="InterPro" id="IPR036691">
    <property type="entry name" value="Endo/exonu/phosph_ase_sf"/>
</dbReference>
<accession>A0A2I0VKZ0</accession>
<feature type="domain" description="Reverse transcriptase" evidence="1">
    <location>
        <begin position="294"/>
        <end position="566"/>
    </location>
</feature>
<reference evidence="2 3" key="2">
    <citation type="journal article" date="2017" name="Nature">
        <title>The Apostasia genome and the evolution of orchids.</title>
        <authorList>
            <person name="Zhang G.Q."/>
            <person name="Liu K.W."/>
            <person name="Li Z."/>
            <person name="Lohaus R."/>
            <person name="Hsiao Y.Y."/>
            <person name="Niu S.C."/>
            <person name="Wang J.Y."/>
            <person name="Lin Y.C."/>
            <person name="Xu Q."/>
            <person name="Chen L.J."/>
            <person name="Yoshida K."/>
            <person name="Fujiwara S."/>
            <person name="Wang Z.W."/>
            <person name="Zhang Y.Q."/>
            <person name="Mitsuda N."/>
            <person name="Wang M."/>
            <person name="Liu G.H."/>
            <person name="Pecoraro L."/>
            <person name="Huang H.X."/>
            <person name="Xiao X.J."/>
            <person name="Lin M."/>
            <person name="Wu X.Y."/>
            <person name="Wu W.L."/>
            <person name="Chen Y.Y."/>
            <person name="Chang S.B."/>
            <person name="Sakamoto S."/>
            <person name="Ohme-Takagi M."/>
            <person name="Yagi M."/>
            <person name="Zeng S.J."/>
            <person name="Shen C.Y."/>
            <person name="Yeh C.M."/>
            <person name="Luo Y.B."/>
            <person name="Tsai W.C."/>
            <person name="Van de Peer Y."/>
            <person name="Liu Z.J."/>
        </authorList>
    </citation>
    <scope>NUCLEOTIDE SEQUENCE [LARGE SCALE GENOMIC DNA]</scope>
    <source>
        <tissue evidence="2">The whole plant</tissue>
    </source>
</reference>
<dbReference type="SUPFAM" id="SSF56219">
    <property type="entry name" value="DNase I-like"/>
    <property type="match status" value="1"/>
</dbReference>
<organism evidence="2 3">
    <name type="scientific">Dendrobium catenatum</name>
    <dbReference type="NCBI Taxonomy" id="906689"/>
    <lineage>
        <taxon>Eukaryota</taxon>
        <taxon>Viridiplantae</taxon>
        <taxon>Streptophyta</taxon>
        <taxon>Embryophyta</taxon>
        <taxon>Tracheophyta</taxon>
        <taxon>Spermatophyta</taxon>
        <taxon>Magnoliopsida</taxon>
        <taxon>Liliopsida</taxon>
        <taxon>Asparagales</taxon>
        <taxon>Orchidaceae</taxon>
        <taxon>Epidendroideae</taxon>
        <taxon>Malaxideae</taxon>
        <taxon>Dendrobiinae</taxon>
        <taxon>Dendrobium</taxon>
    </lineage>
</organism>
<dbReference type="Proteomes" id="UP000233837">
    <property type="component" value="Unassembled WGS sequence"/>
</dbReference>